<evidence type="ECO:0000313" key="2">
    <source>
        <dbReference type="EMBL" id="EDW79215.1"/>
    </source>
</evidence>
<reference evidence="2 3" key="1">
    <citation type="journal article" date="2007" name="Nature">
        <title>Evolution of genes and genomes on the Drosophila phylogeny.</title>
        <authorList>
            <consortium name="Drosophila 12 Genomes Consortium"/>
            <person name="Clark A.G."/>
            <person name="Eisen M.B."/>
            <person name="Smith D.R."/>
            <person name="Bergman C.M."/>
            <person name="Oliver B."/>
            <person name="Markow T.A."/>
            <person name="Kaufman T.C."/>
            <person name="Kellis M."/>
            <person name="Gelbart W."/>
            <person name="Iyer V.N."/>
            <person name="Pollard D.A."/>
            <person name="Sackton T.B."/>
            <person name="Larracuente A.M."/>
            <person name="Singh N.D."/>
            <person name="Abad J.P."/>
            <person name="Abt D.N."/>
            <person name="Adryan B."/>
            <person name="Aguade M."/>
            <person name="Akashi H."/>
            <person name="Anderson W.W."/>
            <person name="Aquadro C.F."/>
            <person name="Ardell D.H."/>
            <person name="Arguello R."/>
            <person name="Artieri C.G."/>
            <person name="Barbash D.A."/>
            <person name="Barker D."/>
            <person name="Barsanti P."/>
            <person name="Batterham P."/>
            <person name="Batzoglou S."/>
            <person name="Begun D."/>
            <person name="Bhutkar A."/>
            <person name="Blanco E."/>
            <person name="Bosak S.A."/>
            <person name="Bradley R.K."/>
            <person name="Brand A.D."/>
            <person name="Brent M.R."/>
            <person name="Brooks A.N."/>
            <person name="Brown R.H."/>
            <person name="Butlin R.K."/>
            <person name="Caggese C."/>
            <person name="Calvi B.R."/>
            <person name="Bernardo de Carvalho A."/>
            <person name="Caspi A."/>
            <person name="Castrezana S."/>
            <person name="Celniker S.E."/>
            <person name="Chang J.L."/>
            <person name="Chapple C."/>
            <person name="Chatterji S."/>
            <person name="Chinwalla A."/>
            <person name="Civetta A."/>
            <person name="Clifton S.W."/>
            <person name="Comeron J.M."/>
            <person name="Costello J.C."/>
            <person name="Coyne J.A."/>
            <person name="Daub J."/>
            <person name="David R.G."/>
            <person name="Delcher A.L."/>
            <person name="Delehaunty K."/>
            <person name="Do C.B."/>
            <person name="Ebling H."/>
            <person name="Edwards K."/>
            <person name="Eickbush T."/>
            <person name="Evans J.D."/>
            <person name="Filipski A."/>
            <person name="Findeiss S."/>
            <person name="Freyhult E."/>
            <person name="Fulton L."/>
            <person name="Fulton R."/>
            <person name="Garcia A.C."/>
            <person name="Gardiner A."/>
            <person name="Garfield D.A."/>
            <person name="Garvin B.E."/>
            <person name="Gibson G."/>
            <person name="Gilbert D."/>
            <person name="Gnerre S."/>
            <person name="Godfrey J."/>
            <person name="Good R."/>
            <person name="Gotea V."/>
            <person name="Gravely B."/>
            <person name="Greenberg A.J."/>
            <person name="Griffiths-Jones S."/>
            <person name="Gross S."/>
            <person name="Guigo R."/>
            <person name="Gustafson E.A."/>
            <person name="Haerty W."/>
            <person name="Hahn M.W."/>
            <person name="Halligan D.L."/>
            <person name="Halpern A.L."/>
            <person name="Halter G.M."/>
            <person name="Han M.V."/>
            <person name="Heger A."/>
            <person name="Hillier L."/>
            <person name="Hinrichs A.S."/>
            <person name="Holmes I."/>
            <person name="Hoskins R.A."/>
            <person name="Hubisz M.J."/>
            <person name="Hultmark D."/>
            <person name="Huntley M.A."/>
            <person name="Jaffe D.B."/>
            <person name="Jagadeeshan S."/>
            <person name="Jeck W.R."/>
            <person name="Johnson J."/>
            <person name="Jones C.D."/>
            <person name="Jordan W.C."/>
            <person name="Karpen G.H."/>
            <person name="Kataoka E."/>
            <person name="Keightley P.D."/>
            <person name="Kheradpour P."/>
            <person name="Kirkness E.F."/>
            <person name="Koerich L.B."/>
            <person name="Kristiansen K."/>
            <person name="Kudrna D."/>
            <person name="Kulathinal R.J."/>
            <person name="Kumar S."/>
            <person name="Kwok R."/>
            <person name="Lander E."/>
            <person name="Langley C.H."/>
            <person name="Lapoint R."/>
            <person name="Lazzaro B.P."/>
            <person name="Lee S.J."/>
            <person name="Levesque L."/>
            <person name="Li R."/>
            <person name="Lin C.F."/>
            <person name="Lin M.F."/>
            <person name="Lindblad-Toh K."/>
            <person name="Llopart A."/>
            <person name="Long M."/>
            <person name="Low L."/>
            <person name="Lozovsky E."/>
            <person name="Lu J."/>
            <person name="Luo M."/>
            <person name="Machado C.A."/>
            <person name="Makalowski W."/>
            <person name="Marzo M."/>
            <person name="Matsuda M."/>
            <person name="Matzkin L."/>
            <person name="McAllister B."/>
            <person name="McBride C.S."/>
            <person name="McKernan B."/>
            <person name="McKernan K."/>
            <person name="Mendez-Lago M."/>
            <person name="Minx P."/>
            <person name="Mollenhauer M.U."/>
            <person name="Montooth K."/>
            <person name="Mount S.M."/>
            <person name="Mu X."/>
            <person name="Myers E."/>
            <person name="Negre B."/>
            <person name="Newfeld S."/>
            <person name="Nielsen R."/>
            <person name="Noor M.A."/>
            <person name="O'Grady P."/>
            <person name="Pachter L."/>
            <person name="Papaceit M."/>
            <person name="Parisi M.J."/>
            <person name="Parisi M."/>
            <person name="Parts L."/>
            <person name="Pedersen J.S."/>
            <person name="Pesole G."/>
            <person name="Phillippy A.M."/>
            <person name="Ponting C.P."/>
            <person name="Pop M."/>
            <person name="Porcelli D."/>
            <person name="Powell J.R."/>
            <person name="Prohaska S."/>
            <person name="Pruitt K."/>
            <person name="Puig M."/>
            <person name="Quesneville H."/>
            <person name="Ram K.R."/>
            <person name="Rand D."/>
            <person name="Rasmussen M.D."/>
            <person name="Reed L.K."/>
            <person name="Reenan R."/>
            <person name="Reily A."/>
            <person name="Remington K.A."/>
            <person name="Rieger T.T."/>
            <person name="Ritchie M.G."/>
            <person name="Robin C."/>
            <person name="Rogers Y.H."/>
            <person name="Rohde C."/>
            <person name="Rozas J."/>
            <person name="Rubenfield M.J."/>
            <person name="Ruiz A."/>
            <person name="Russo S."/>
            <person name="Salzberg S.L."/>
            <person name="Sanchez-Gracia A."/>
            <person name="Saranga D.J."/>
            <person name="Sato H."/>
            <person name="Schaeffer S.W."/>
            <person name="Schatz M.C."/>
            <person name="Schlenke T."/>
            <person name="Schwartz R."/>
            <person name="Segarra C."/>
            <person name="Singh R.S."/>
            <person name="Sirot L."/>
            <person name="Sirota M."/>
            <person name="Sisneros N.B."/>
            <person name="Smith C.D."/>
            <person name="Smith T.F."/>
            <person name="Spieth J."/>
            <person name="Stage D.E."/>
            <person name="Stark A."/>
            <person name="Stephan W."/>
            <person name="Strausberg R.L."/>
            <person name="Strempel S."/>
            <person name="Sturgill D."/>
            <person name="Sutton G."/>
            <person name="Sutton G.G."/>
            <person name="Tao W."/>
            <person name="Teichmann S."/>
            <person name="Tobari Y.N."/>
            <person name="Tomimura Y."/>
            <person name="Tsolas J.M."/>
            <person name="Valente V.L."/>
            <person name="Venter E."/>
            <person name="Venter J.C."/>
            <person name="Vicario S."/>
            <person name="Vieira F.G."/>
            <person name="Vilella A.J."/>
            <person name="Villasante A."/>
            <person name="Walenz B."/>
            <person name="Wang J."/>
            <person name="Wasserman M."/>
            <person name="Watts T."/>
            <person name="Wilson D."/>
            <person name="Wilson R.K."/>
            <person name="Wing R.A."/>
            <person name="Wolfner M.F."/>
            <person name="Wong A."/>
            <person name="Wong G.K."/>
            <person name="Wu C.I."/>
            <person name="Wu G."/>
            <person name="Yamamoto D."/>
            <person name="Yang H.P."/>
            <person name="Yang S.P."/>
            <person name="Yorke J.A."/>
            <person name="Yoshida K."/>
            <person name="Zdobnov E."/>
            <person name="Zhang P."/>
            <person name="Zhang Y."/>
            <person name="Zimin A.V."/>
            <person name="Baldwin J."/>
            <person name="Abdouelleil A."/>
            <person name="Abdulkadir J."/>
            <person name="Abebe A."/>
            <person name="Abera B."/>
            <person name="Abreu J."/>
            <person name="Acer S.C."/>
            <person name="Aftuck L."/>
            <person name="Alexander A."/>
            <person name="An P."/>
            <person name="Anderson E."/>
            <person name="Anderson S."/>
            <person name="Arachi H."/>
            <person name="Azer M."/>
            <person name="Bachantsang P."/>
            <person name="Barry A."/>
            <person name="Bayul T."/>
            <person name="Berlin A."/>
            <person name="Bessette D."/>
            <person name="Bloom T."/>
            <person name="Blye J."/>
            <person name="Boguslavskiy L."/>
            <person name="Bonnet C."/>
            <person name="Boukhgalter B."/>
            <person name="Bourzgui I."/>
            <person name="Brown A."/>
            <person name="Cahill P."/>
            <person name="Channer S."/>
            <person name="Cheshatsang Y."/>
            <person name="Chuda L."/>
            <person name="Citroen M."/>
            <person name="Collymore A."/>
            <person name="Cooke P."/>
            <person name="Costello M."/>
            <person name="D'Aco K."/>
            <person name="Daza R."/>
            <person name="De Haan G."/>
            <person name="DeGray S."/>
            <person name="DeMaso C."/>
            <person name="Dhargay N."/>
            <person name="Dooley K."/>
            <person name="Dooley E."/>
            <person name="Doricent M."/>
            <person name="Dorje P."/>
            <person name="Dorjee K."/>
            <person name="Dupes A."/>
            <person name="Elong R."/>
            <person name="Falk J."/>
            <person name="Farina A."/>
            <person name="Faro S."/>
            <person name="Ferguson D."/>
            <person name="Fisher S."/>
            <person name="Foley C.D."/>
            <person name="Franke A."/>
            <person name="Friedrich D."/>
            <person name="Gadbois L."/>
            <person name="Gearin G."/>
            <person name="Gearin C.R."/>
            <person name="Giannoukos G."/>
            <person name="Goode T."/>
            <person name="Graham J."/>
            <person name="Grandbois E."/>
            <person name="Grewal S."/>
            <person name="Gyaltsen K."/>
            <person name="Hafez N."/>
            <person name="Hagos B."/>
            <person name="Hall J."/>
            <person name="Henson C."/>
            <person name="Hollinger A."/>
            <person name="Honan T."/>
            <person name="Huard M.D."/>
            <person name="Hughes L."/>
            <person name="Hurhula B."/>
            <person name="Husby M.E."/>
            <person name="Kamat A."/>
            <person name="Kanga B."/>
            <person name="Kashin S."/>
            <person name="Khazanovich D."/>
            <person name="Kisner P."/>
            <person name="Lance K."/>
            <person name="Lara M."/>
            <person name="Lee W."/>
            <person name="Lennon N."/>
            <person name="Letendre F."/>
            <person name="LeVine R."/>
            <person name="Lipovsky A."/>
            <person name="Liu X."/>
            <person name="Liu J."/>
            <person name="Liu S."/>
            <person name="Lokyitsang T."/>
            <person name="Lokyitsang Y."/>
            <person name="Lubonja R."/>
            <person name="Lui A."/>
            <person name="MacDonald P."/>
            <person name="Magnisalis V."/>
            <person name="Maru K."/>
            <person name="Matthews C."/>
            <person name="McCusker W."/>
            <person name="McDonough S."/>
            <person name="Mehta T."/>
            <person name="Meldrim J."/>
            <person name="Meneus L."/>
            <person name="Mihai O."/>
            <person name="Mihalev A."/>
            <person name="Mihova T."/>
            <person name="Mittelman R."/>
            <person name="Mlenga V."/>
            <person name="Montmayeur A."/>
            <person name="Mulrain L."/>
            <person name="Navidi A."/>
            <person name="Naylor J."/>
            <person name="Negash T."/>
            <person name="Nguyen T."/>
            <person name="Nguyen N."/>
            <person name="Nicol R."/>
            <person name="Norbu C."/>
            <person name="Norbu N."/>
            <person name="Novod N."/>
            <person name="O'Neill B."/>
            <person name="Osman S."/>
            <person name="Markiewicz E."/>
            <person name="Oyono O.L."/>
            <person name="Patti C."/>
            <person name="Phunkhang P."/>
            <person name="Pierre F."/>
            <person name="Priest M."/>
            <person name="Raghuraman S."/>
            <person name="Rege F."/>
            <person name="Reyes R."/>
            <person name="Rise C."/>
            <person name="Rogov P."/>
            <person name="Ross K."/>
            <person name="Ryan E."/>
            <person name="Settipalli S."/>
            <person name="Shea T."/>
            <person name="Sherpa N."/>
            <person name="Shi L."/>
            <person name="Shih D."/>
            <person name="Sparrow T."/>
            <person name="Spaulding J."/>
            <person name="Stalker J."/>
            <person name="Stange-Thomann N."/>
            <person name="Stavropoulos S."/>
            <person name="Stone C."/>
            <person name="Strader C."/>
            <person name="Tesfaye S."/>
            <person name="Thomson T."/>
            <person name="Thoulutsang Y."/>
            <person name="Thoulutsang D."/>
            <person name="Topham K."/>
            <person name="Topping I."/>
            <person name="Tsamla T."/>
            <person name="Vassiliev H."/>
            <person name="Vo A."/>
            <person name="Wangchuk T."/>
            <person name="Wangdi T."/>
            <person name="Weiand M."/>
            <person name="Wilkinson J."/>
            <person name="Wilson A."/>
            <person name="Yadav S."/>
            <person name="Young G."/>
            <person name="Yu Q."/>
            <person name="Zembek L."/>
            <person name="Zhong D."/>
            <person name="Zimmer A."/>
            <person name="Zwirko Z."/>
            <person name="Jaffe D.B."/>
            <person name="Alvarez P."/>
            <person name="Brockman W."/>
            <person name="Butler J."/>
            <person name="Chin C."/>
            <person name="Gnerre S."/>
            <person name="Grabherr M."/>
            <person name="Kleber M."/>
            <person name="Mauceli E."/>
            <person name="MacCallum I."/>
        </authorList>
    </citation>
    <scope>NUCLEOTIDE SEQUENCE [LARGE SCALE GENOMIC DNA]</scope>
    <source>
        <strain evidence="3">Tucson 14030-0811.24</strain>
    </source>
</reference>
<dbReference type="eggNOG" id="KOG3759">
    <property type="taxonomic scope" value="Eukaryota"/>
</dbReference>
<feature type="region of interest" description="Disordered" evidence="1">
    <location>
        <begin position="442"/>
        <end position="529"/>
    </location>
</feature>
<protein>
    <submittedName>
        <fullName evidence="2">Uncharacterized protein</fullName>
    </submittedName>
</protein>
<feature type="compositionally biased region" description="Polar residues" evidence="1">
    <location>
        <begin position="357"/>
        <end position="366"/>
    </location>
</feature>
<dbReference type="PhylomeDB" id="B4N3L0"/>
<feature type="compositionally biased region" description="Gly residues" evidence="1">
    <location>
        <begin position="30"/>
        <end position="39"/>
    </location>
</feature>
<feature type="region of interest" description="Disordered" evidence="1">
    <location>
        <begin position="264"/>
        <end position="426"/>
    </location>
</feature>
<feature type="compositionally biased region" description="Polar residues" evidence="1">
    <location>
        <begin position="444"/>
        <end position="453"/>
    </location>
</feature>
<dbReference type="OrthoDB" id="10068328at2759"/>
<keyword evidence="3" id="KW-1185">Reference proteome</keyword>
<gene>
    <name evidence="2" type="primary">Dwil\GK25856</name>
    <name evidence="2" type="ORF">Dwil_GK25856</name>
</gene>
<sequence>MRDRWNDEREEEDDVEERKFHSNSSSHLNGRGGGGGPGGSKERHYCELDENGEMICRQLTPYECKLEDDVEQLQDALFRITSHYAKIQFRLRQIATASGCERMCLLKELERMTSQDLDNAKQLEIDSELPSLASDSQSLGNVRVKQHKILTQLRGRLQNLADAAGACFQTETGGCYNLSRCVCQSKIKQGVKLPIFDDDGNVIDSHDQGCHCCRCQARLDQQGKGLPEGAKENGASSTALPSGRRYLSETWSDTDYGMVDMDEMKSKSAKKKKSKTGKKKSSSRSRKQSVQQHYDYQDSGSAGDQKNRKYSSEDNAGDRYAPSNRRSRAKSPSKLRQTRVCSTNTRSPERMPPHTGSRLSSRAPSQTPSPPKNSNASSPKRLTGQASLMGSNHSGLRQSQLLPNYSKSEPLRRSTPSQRPSGETRVRCTAVCRTNRLCQKPKENQQIADSSGEGQPRRRRRTYYRSESDADTDRTEYMRRSPYDRRSENEKKQIIGDNSRLQAWAKTNNNNSSNQGNTAETDKSPHKSHGIACTCCSCSRRMTQDFGIIPPERPSTSSSNNRADNNSPNQNKPVIVVKSSVWDDLNKNQKDK</sequence>
<feature type="compositionally biased region" description="Polar residues" evidence="1">
    <location>
        <begin position="290"/>
        <end position="304"/>
    </location>
</feature>
<feature type="compositionally biased region" description="Basic residues" evidence="1">
    <location>
        <begin position="325"/>
        <end position="337"/>
    </location>
</feature>
<feature type="compositionally biased region" description="Polar residues" evidence="1">
    <location>
        <begin position="384"/>
        <end position="407"/>
    </location>
</feature>
<dbReference type="EMBL" id="CH964095">
    <property type="protein sequence ID" value="EDW79215.1"/>
    <property type="molecule type" value="Genomic_DNA"/>
</dbReference>
<dbReference type="Proteomes" id="UP000007798">
    <property type="component" value="Unassembled WGS sequence"/>
</dbReference>
<organism evidence="2 3">
    <name type="scientific">Drosophila willistoni</name>
    <name type="common">Fruit fly</name>
    <dbReference type="NCBI Taxonomy" id="7260"/>
    <lineage>
        <taxon>Eukaryota</taxon>
        <taxon>Metazoa</taxon>
        <taxon>Ecdysozoa</taxon>
        <taxon>Arthropoda</taxon>
        <taxon>Hexapoda</taxon>
        <taxon>Insecta</taxon>
        <taxon>Pterygota</taxon>
        <taxon>Neoptera</taxon>
        <taxon>Endopterygota</taxon>
        <taxon>Diptera</taxon>
        <taxon>Brachycera</taxon>
        <taxon>Muscomorpha</taxon>
        <taxon>Ephydroidea</taxon>
        <taxon>Drosophilidae</taxon>
        <taxon>Drosophila</taxon>
        <taxon>Sophophora</taxon>
    </lineage>
</organism>
<name>B4N3L0_DROWI</name>
<proteinExistence type="predicted"/>
<evidence type="ECO:0000313" key="3">
    <source>
        <dbReference type="Proteomes" id="UP000007798"/>
    </source>
</evidence>
<dbReference type="KEGG" id="dwi:6645550"/>
<feature type="compositionally biased region" description="Basic and acidic residues" evidence="1">
    <location>
        <begin position="464"/>
        <end position="494"/>
    </location>
</feature>
<dbReference type="HOGENOM" id="CLU_566555_0_0_1"/>
<feature type="region of interest" description="Disordered" evidence="1">
    <location>
        <begin position="547"/>
        <end position="592"/>
    </location>
</feature>
<feature type="compositionally biased region" description="Polar residues" evidence="1">
    <location>
        <begin position="554"/>
        <end position="572"/>
    </location>
</feature>
<feature type="compositionally biased region" description="Basic residues" evidence="1">
    <location>
        <begin position="267"/>
        <end position="287"/>
    </location>
</feature>
<dbReference type="InParanoid" id="B4N3L0"/>
<feature type="region of interest" description="Disordered" evidence="1">
    <location>
        <begin position="1"/>
        <end position="44"/>
    </location>
</feature>
<evidence type="ECO:0000256" key="1">
    <source>
        <dbReference type="SAM" id="MobiDB-lite"/>
    </source>
</evidence>
<dbReference type="AlphaFoldDB" id="B4N3L0"/>
<accession>B4N3L0</accession>